<name>A0A4Z1A0V6_9LEPT</name>
<comment type="caution">
    <text evidence="2">The sequence shown here is derived from an EMBL/GenBank/DDBJ whole genome shotgun (WGS) entry which is preliminary data.</text>
</comment>
<sequence length="237" mass="26141">MNAKTQVTSRFKKPAKLLCFVSFLVATTYNCATSLYPVKASIEKKEPVAVFINLVESKPVLNSRGQMSSASKTIVEFDELFTQFKQLAAKELPSVKIVEPKSTPQDILGTTVYMYDFGKTGAKIGIEFITATNINLSSEQEFTAEKLKQQAWTQTTTVTVRFREVNGDRLGKYLGSRTGYELGSVVQNGFCPVECSKNANTMIDVTSPGKQAAALKAQLPEKIKKVIQEVMASKQDE</sequence>
<keyword evidence="1" id="KW-0732">Signal</keyword>
<feature type="signal peptide" evidence="1">
    <location>
        <begin position="1"/>
        <end position="32"/>
    </location>
</feature>
<dbReference type="Proteomes" id="UP000297567">
    <property type="component" value="Unassembled WGS sequence"/>
</dbReference>
<evidence type="ECO:0008006" key="4">
    <source>
        <dbReference type="Google" id="ProtNLM"/>
    </source>
</evidence>
<organism evidence="2 3">
    <name type="scientific">Leptospira jelokensis</name>
    <dbReference type="NCBI Taxonomy" id="2484931"/>
    <lineage>
        <taxon>Bacteria</taxon>
        <taxon>Pseudomonadati</taxon>
        <taxon>Spirochaetota</taxon>
        <taxon>Spirochaetia</taxon>
        <taxon>Leptospirales</taxon>
        <taxon>Leptospiraceae</taxon>
        <taxon>Leptospira</taxon>
    </lineage>
</organism>
<evidence type="ECO:0000256" key="1">
    <source>
        <dbReference type="SAM" id="SignalP"/>
    </source>
</evidence>
<dbReference type="AlphaFoldDB" id="A0A4Z1A0V6"/>
<protein>
    <recommendedName>
        <fullName evidence="4">Lipoprotein</fullName>
    </recommendedName>
</protein>
<reference evidence="2" key="1">
    <citation type="journal article" date="2019" name="PLoS Negl. Trop. Dis.">
        <title>Revisiting the worldwide diversity of Leptospira species in the environment.</title>
        <authorList>
            <person name="Vincent A.T."/>
            <person name="Schiettekatte O."/>
            <person name="Bourhy P."/>
            <person name="Veyrier F.J."/>
            <person name="Picardeau M."/>
        </authorList>
    </citation>
    <scope>NUCLEOTIDE SEQUENCE [LARGE SCALE GENOMIC DNA]</scope>
    <source>
        <strain evidence="2">201702451</strain>
    </source>
</reference>
<feature type="chain" id="PRO_5021473680" description="Lipoprotein" evidence="1">
    <location>
        <begin position="33"/>
        <end position="237"/>
    </location>
</feature>
<proteinExistence type="predicted"/>
<dbReference type="EMBL" id="RQGH01000018">
    <property type="protein sequence ID" value="TGL67807.1"/>
    <property type="molecule type" value="Genomic_DNA"/>
</dbReference>
<gene>
    <name evidence="2" type="ORF">EHQ62_08380</name>
</gene>
<accession>A0A4Z1A0V6</accession>
<evidence type="ECO:0000313" key="2">
    <source>
        <dbReference type="EMBL" id="TGL67807.1"/>
    </source>
</evidence>
<dbReference type="RefSeq" id="WP_135641817.1">
    <property type="nucleotide sequence ID" value="NZ_RQGH01000018.1"/>
</dbReference>
<evidence type="ECO:0000313" key="3">
    <source>
        <dbReference type="Proteomes" id="UP000297567"/>
    </source>
</evidence>
<keyword evidence="3" id="KW-1185">Reference proteome</keyword>